<dbReference type="Pfam" id="PF09811">
    <property type="entry name" value="Yae1_N"/>
    <property type="match status" value="1"/>
</dbReference>
<sequence>MSTRSNHTSHHQVDETDPFDDLLTLEDTLYTAAYSLGASDGAHAGRIEGRIFGLEKGFEKFAELGQLHGRSVVWGSRLPDLQLHPKKEDREEDGEKEVKRLPLLPKNERLRNNTTLLHSLTDPETFDTANTEEAVADFDDRFKRAGAKAKVIERIVGETDGAGSSSSKSPDGSPTPTAARSKSGPVRVIGQSKTAAGGSAKKGDDNMEDFVGSKLLR</sequence>
<feature type="compositionally biased region" description="Low complexity" evidence="2">
    <location>
        <begin position="159"/>
        <end position="177"/>
    </location>
</feature>
<dbReference type="PANTHER" id="PTHR28532:SF1">
    <property type="entry name" value="ORAL CANCER OVEREXPRESSED 1"/>
    <property type="match status" value="1"/>
</dbReference>
<evidence type="ECO:0000256" key="1">
    <source>
        <dbReference type="ARBA" id="ARBA00038090"/>
    </source>
</evidence>
<dbReference type="InterPro" id="IPR019191">
    <property type="entry name" value="Essential_protein_Yae1_N"/>
</dbReference>
<dbReference type="InterPro" id="IPR052436">
    <property type="entry name" value="LTO1_adapter"/>
</dbReference>
<name>A0AAD4FAH0_9PLEO</name>
<dbReference type="Proteomes" id="UP001199106">
    <property type="component" value="Unassembled WGS sequence"/>
</dbReference>
<reference evidence="4" key="1">
    <citation type="submission" date="2021-07" db="EMBL/GenBank/DDBJ databases">
        <title>Genome Resource of American Ginseng Black Spot Pathogen Alternaria panax.</title>
        <authorList>
            <person name="Qiu C."/>
            <person name="Wang W."/>
            <person name="Liu Z."/>
        </authorList>
    </citation>
    <scope>NUCLEOTIDE SEQUENCE</scope>
    <source>
        <strain evidence="4">BNCC115425</strain>
    </source>
</reference>
<feature type="domain" description="Essential protein Yae1 N-terminal" evidence="3">
    <location>
        <begin position="34"/>
        <end position="70"/>
    </location>
</feature>
<protein>
    <recommendedName>
        <fullName evidence="3">Essential protein Yae1 N-terminal domain-containing protein</fullName>
    </recommendedName>
</protein>
<evidence type="ECO:0000313" key="4">
    <source>
        <dbReference type="EMBL" id="KAG9186325.1"/>
    </source>
</evidence>
<dbReference type="PANTHER" id="PTHR28532">
    <property type="entry name" value="GEO13458P1"/>
    <property type="match status" value="1"/>
</dbReference>
<organism evidence="4 5">
    <name type="scientific">Alternaria panax</name>
    <dbReference type="NCBI Taxonomy" id="48097"/>
    <lineage>
        <taxon>Eukaryota</taxon>
        <taxon>Fungi</taxon>
        <taxon>Dikarya</taxon>
        <taxon>Ascomycota</taxon>
        <taxon>Pezizomycotina</taxon>
        <taxon>Dothideomycetes</taxon>
        <taxon>Pleosporomycetidae</taxon>
        <taxon>Pleosporales</taxon>
        <taxon>Pleosporineae</taxon>
        <taxon>Pleosporaceae</taxon>
        <taxon>Alternaria</taxon>
        <taxon>Alternaria sect. Panax</taxon>
    </lineage>
</organism>
<dbReference type="EMBL" id="JAANER010000009">
    <property type="protein sequence ID" value="KAG9186325.1"/>
    <property type="molecule type" value="Genomic_DNA"/>
</dbReference>
<proteinExistence type="inferred from homology"/>
<accession>A0AAD4FAH0</accession>
<gene>
    <name evidence="4" type="ORF">G6011_02881</name>
</gene>
<evidence type="ECO:0000313" key="5">
    <source>
        <dbReference type="Proteomes" id="UP001199106"/>
    </source>
</evidence>
<comment type="caution">
    <text evidence="4">The sequence shown here is derived from an EMBL/GenBank/DDBJ whole genome shotgun (WGS) entry which is preliminary data.</text>
</comment>
<evidence type="ECO:0000256" key="2">
    <source>
        <dbReference type="SAM" id="MobiDB-lite"/>
    </source>
</evidence>
<evidence type="ECO:0000259" key="3">
    <source>
        <dbReference type="Pfam" id="PF09811"/>
    </source>
</evidence>
<keyword evidence="5" id="KW-1185">Reference proteome</keyword>
<comment type="similarity">
    <text evidence="1">Belongs to the LTO1 family.</text>
</comment>
<dbReference type="AlphaFoldDB" id="A0AAD4FAH0"/>
<feature type="region of interest" description="Disordered" evidence="2">
    <location>
        <begin position="156"/>
        <end position="217"/>
    </location>
</feature>